<dbReference type="Pfam" id="PF02021">
    <property type="entry name" value="UPF0102"/>
    <property type="match status" value="1"/>
</dbReference>
<dbReference type="InterPro" id="IPR011335">
    <property type="entry name" value="Restrct_endonuc-II-like"/>
</dbReference>
<dbReference type="SUPFAM" id="SSF52980">
    <property type="entry name" value="Restriction endonuclease-like"/>
    <property type="match status" value="1"/>
</dbReference>
<evidence type="ECO:0000256" key="1">
    <source>
        <dbReference type="ARBA" id="ARBA00006738"/>
    </source>
</evidence>
<dbReference type="NCBIfam" id="NF011269">
    <property type="entry name" value="PRK14676.1"/>
    <property type="match status" value="1"/>
</dbReference>
<comment type="caution">
    <text evidence="3">The sequence shown here is derived from an EMBL/GenBank/DDBJ whole genome shotgun (WGS) entry which is preliminary data.</text>
</comment>
<dbReference type="GO" id="GO:0004519">
    <property type="term" value="F:endonuclease activity"/>
    <property type="evidence" value="ECO:0007669"/>
    <property type="project" value="UniProtKB-KW"/>
</dbReference>
<dbReference type="AlphaFoldDB" id="A0A2W7R395"/>
<dbReference type="InterPro" id="IPR011856">
    <property type="entry name" value="tRNA_endonuc-like_dom_sf"/>
</dbReference>
<evidence type="ECO:0000313" key="3">
    <source>
        <dbReference type="EMBL" id="PZX50377.1"/>
    </source>
</evidence>
<evidence type="ECO:0000313" key="4">
    <source>
        <dbReference type="Proteomes" id="UP000249538"/>
    </source>
</evidence>
<dbReference type="EMBL" id="QKZS01000012">
    <property type="protein sequence ID" value="PZX50377.1"/>
    <property type="molecule type" value="Genomic_DNA"/>
</dbReference>
<dbReference type="HAMAP" id="MF_00048">
    <property type="entry name" value="UPF0102"/>
    <property type="match status" value="1"/>
</dbReference>
<proteinExistence type="inferred from homology"/>
<dbReference type="PANTHER" id="PTHR34039">
    <property type="entry name" value="UPF0102 PROTEIN YRAN"/>
    <property type="match status" value="1"/>
</dbReference>
<keyword evidence="3" id="KW-0540">Nuclease</keyword>
<keyword evidence="3" id="KW-0378">Hydrolase</keyword>
<keyword evidence="3" id="KW-0255">Endonuclease</keyword>
<accession>A0A2W7R395</accession>
<reference evidence="3 4" key="1">
    <citation type="submission" date="2018-06" db="EMBL/GenBank/DDBJ databases">
        <title>Genomic Encyclopedia of Archaeal and Bacterial Type Strains, Phase II (KMG-II): from individual species to whole genera.</title>
        <authorList>
            <person name="Goeker M."/>
        </authorList>
    </citation>
    <scope>NUCLEOTIDE SEQUENCE [LARGE SCALE GENOMIC DNA]</scope>
    <source>
        <strain evidence="3 4">DSM 18774</strain>
    </source>
</reference>
<dbReference type="GO" id="GO:0003676">
    <property type="term" value="F:nucleic acid binding"/>
    <property type="evidence" value="ECO:0007669"/>
    <property type="project" value="InterPro"/>
</dbReference>
<organism evidence="3 4">
    <name type="scientific">Cereibacter changlensis</name>
    <dbReference type="NCBI Taxonomy" id="402884"/>
    <lineage>
        <taxon>Bacteria</taxon>
        <taxon>Pseudomonadati</taxon>
        <taxon>Pseudomonadota</taxon>
        <taxon>Alphaproteobacteria</taxon>
        <taxon>Rhodobacterales</taxon>
        <taxon>Paracoccaceae</taxon>
        <taxon>Cereibacter</taxon>
    </lineage>
</organism>
<comment type="similarity">
    <text evidence="1 2">Belongs to the UPF0102 family.</text>
</comment>
<protein>
    <recommendedName>
        <fullName evidence="2">UPF0102 protein LX76_03527</fullName>
    </recommendedName>
</protein>
<gene>
    <name evidence="3" type="ORF">LX76_03527</name>
</gene>
<name>A0A2W7R395_9RHOB</name>
<dbReference type="Gene3D" id="3.40.1350.10">
    <property type="match status" value="1"/>
</dbReference>
<evidence type="ECO:0000256" key="2">
    <source>
        <dbReference type="HAMAP-Rule" id="MF_00048"/>
    </source>
</evidence>
<dbReference type="PANTHER" id="PTHR34039:SF1">
    <property type="entry name" value="UPF0102 PROTEIN YRAN"/>
    <property type="match status" value="1"/>
</dbReference>
<dbReference type="Proteomes" id="UP000249538">
    <property type="component" value="Unassembled WGS sequence"/>
</dbReference>
<dbReference type="InterPro" id="IPR003509">
    <property type="entry name" value="UPF0102_YraN-like"/>
</dbReference>
<sequence>MGRQVRGEVAYFSGLHAEDAVARVYARSGRPIAATRWRGAAGEIDLIARDGAEVIFIEVKKSASHAEAAERLSRRQMERIYASASEFLAGEPAGQLTEARFDVALVDARGAVEIIENAFAA</sequence>